<protein>
    <submittedName>
        <fullName evidence="1">Uncharacterized protein</fullName>
    </submittedName>
</protein>
<accession>A0A7V8IFT8</accession>
<reference evidence="1 2" key="1">
    <citation type="submission" date="2014-10" db="EMBL/GenBank/DDBJ databases">
        <title>Genome sequence of Pectobacterium carotovorum M022.</title>
        <authorList>
            <person name="Chan K.-G."/>
            <person name="Tan W.-S."/>
        </authorList>
    </citation>
    <scope>NUCLEOTIDE SEQUENCE [LARGE SCALE GENOMIC DNA]</scope>
    <source>
        <strain evidence="1 2">M022</strain>
    </source>
</reference>
<comment type="caution">
    <text evidence="1">The sequence shown here is derived from an EMBL/GenBank/DDBJ whole genome shotgun (WGS) entry which is preliminary data.</text>
</comment>
<dbReference type="EMBL" id="JSXC01000070">
    <property type="protein sequence ID" value="KHN49277.1"/>
    <property type="molecule type" value="Genomic_DNA"/>
</dbReference>
<evidence type="ECO:0000313" key="2">
    <source>
        <dbReference type="Proteomes" id="UP000053038"/>
    </source>
</evidence>
<sequence length="152" mass="18074">MASDISPYNPYPYGFRGDVKKGAYCEIDIDEGKGTRFIIIRPRAYFPSDSVDRKMELIEKGIMSVEEMYPEINKLGYIPDRLEVFWLYNLNICDIDKVYLEDSDSEVFAANVKYDEYYTFDDFYKCMDFVKKEFGVSEKDFKKDWETSYPQY</sequence>
<keyword evidence="2" id="KW-1185">Reference proteome</keyword>
<dbReference type="Proteomes" id="UP000053038">
    <property type="component" value="Unassembled WGS sequence"/>
</dbReference>
<gene>
    <name evidence="1" type="ORF">OI69_18420</name>
</gene>
<organism evidence="1 2">
    <name type="scientific">Pectobacterium fontis</name>
    <dbReference type="NCBI Taxonomy" id="2558042"/>
    <lineage>
        <taxon>Bacteria</taxon>
        <taxon>Pseudomonadati</taxon>
        <taxon>Pseudomonadota</taxon>
        <taxon>Gammaproteobacteria</taxon>
        <taxon>Enterobacterales</taxon>
        <taxon>Pectobacteriaceae</taxon>
        <taxon>Pectobacterium</taxon>
    </lineage>
</organism>
<dbReference type="RefSeq" id="WP_039353989.1">
    <property type="nucleotide sequence ID" value="NZ_JSXC01000070.1"/>
</dbReference>
<dbReference type="AlphaFoldDB" id="A0A7V8IFT8"/>
<name>A0A7V8IFT8_9GAMM</name>
<dbReference type="OrthoDB" id="9134517at2"/>
<proteinExistence type="predicted"/>
<evidence type="ECO:0000313" key="1">
    <source>
        <dbReference type="EMBL" id="KHN49277.1"/>
    </source>
</evidence>